<dbReference type="PROSITE" id="PS50110">
    <property type="entry name" value="RESPONSE_REGULATORY"/>
    <property type="match status" value="1"/>
</dbReference>
<dbReference type="RefSeq" id="WP_006780319.1">
    <property type="nucleotide sequence ID" value="NZ_CP040506.1"/>
</dbReference>
<keyword evidence="10" id="KW-0812">Transmembrane</keyword>
<dbReference type="PANTHER" id="PTHR43547">
    <property type="entry name" value="TWO-COMPONENT HISTIDINE KINASE"/>
    <property type="match status" value="1"/>
</dbReference>
<evidence type="ECO:0000256" key="1">
    <source>
        <dbReference type="ARBA" id="ARBA00000085"/>
    </source>
</evidence>
<keyword evidence="6" id="KW-0902">Two-component regulatory system</keyword>
<dbReference type="OrthoDB" id="9784397at2"/>
<feature type="transmembrane region" description="Helical" evidence="10">
    <location>
        <begin position="12"/>
        <end position="32"/>
    </location>
</feature>
<dbReference type="SMART" id="SM00387">
    <property type="entry name" value="HATPase_c"/>
    <property type="match status" value="1"/>
</dbReference>
<dbReference type="EMBL" id="ADLN01000049">
    <property type="protein sequence ID" value="EHI59659.1"/>
    <property type="molecule type" value="Genomic_DNA"/>
</dbReference>
<dbReference type="AlphaFoldDB" id="G5IFR1"/>
<keyword evidence="9" id="KW-0175">Coiled coil</keyword>
<reference evidence="13 14" key="1">
    <citation type="submission" date="2011-08" db="EMBL/GenBank/DDBJ databases">
        <title>The Genome Sequence of Clostridium hathewayi WAL-18680.</title>
        <authorList>
            <consortium name="The Broad Institute Genome Sequencing Platform"/>
            <person name="Earl A."/>
            <person name="Ward D."/>
            <person name="Feldgarden M."/>
            <person name="Gevers D."/>
            <person name="Finegold S.M."/>
            <person name="Summanen P.H."/>
            <person name="Molitoris D.R."/>
            <person name="Song M."/>
            <person name="Daigneault M."/>
            <person name="Allen-Vercoe E."/>
            <person name="Young S.K."/>
            <person name="Zeng Q."/>
            <person name="Gargeya S."/>
            <person name="Fitzgerald M."/>
            <person name="Haas B."/>
            <person name="Abouelleil A."/>
            <person name="Alvarado L."/>
            <person name="Arachchi H.M."/>
            <person name="Berlin A."/>
            <person name="Brown A."/>
            <person name="Chapman S.B."/>
            <person name="Chen Z."/>
            <person name="Dunbar C."/>
            <person name="Freedman E."/>
            <person name="Gearin G."/>
            <person name="Gellesch M."/>
            <person name="Goldberg J."/>
            <person name="Griggs A."/>
            <person name="Gujja S."/>
            <person name="Heiman D."/>
            <person name="Howarth C."/>
            <person name="Larson L."/>
            <person name="Lui A."/>
            <person name="MacDonald P.J.P."/>
            <person name="Montmayeur A."/>
            <person name="Murphy C."/>
            <person name="Neiman D."/>
            <person name="Pearson M."/>
            <person name="Priest M."/>
            <person name="Roberts A."/>
            <person name="Saif S."/>
            <person name="Shea T."/>
            <person name="Shenoy N."/>
            <person name="Sisk P."/>
            <person name="Stolte C."/>
            <person name="Sykes S."/>
            <person name="Wortman J."/>
            <person name="Nusbaum C."/>
            <person name="Birren B."/>
        </authorList>
    </citation>
    <scope>NUCLEOTIDE SEQUENCE [LARGE SCALE GENOMIC DNA]</scope>
    <source>
        <strain evidence="13 14">WAL-18680</strain>
    </source>
</reference>
<gene>
    <name evidence="13" type="ORF">HMPREF9473_02339</name>
</gene>
<accession>G5IFR1</accession>
<evidence type="ECO:0000256" key="5">
    <source>
        <dbReference type="ARBA" id="ARBA00022777"/>
    </source>
</evidence>
<feature type="modified residue" description="4-aspartylphosphate" evidence="8">
    <location>
        <position position="661"/>
    </location>
</feature>
<dbReference type="Gene3D" id="3.30.450.20">
    <property type="entry name" value="PAS domain"/>
    <property type="match status" value="1"/>
</dbReference>
<evidence type="ECO:0000256" key="8">
    <source>
        <dbReference type="PROSITE-ProRule" id="PRU00169"/>
    </source>
</evidence>
<evidence type="ECO:0000256" key="3">
    <source>
        <dbReference type="ARBA" id="ARBA00018672"/>
    </source>
</evidence>
<comment type="function">
    <text evidence="7">May play the central regulatory role in sporulation. It may be an element of the effector pathway responsible for the activation of sporulation genes in response to nutritional stress. Spo0A may act in concert with spo0H (a sigma factor) to control the expression of some genes that are critical to the sporulation process.</text>
</comment>
<dbReference type="SUPFAM" id="SSF55874">
    <property type="entry name" value="ATPase domain of HSP90 chaperone/DNA topoisomerase II/histidine kinase"/>
    <property type="match status" value="1"/>
</dbReference>
<dbReference type="PRINTS" id="PR00344">
    <property type="entry name" value="BCTRLSENSOR"/>
</dbReference>
<keyword evidence="14" id="KW-1185">Reference proteome</keyword>
<keyword evidence="10" id="KW-0472">Membrane</keyword>
<evidence type="ECO:0000256" key="9">
    <source>
        <dbReference type="SAM" id="Coils"/>
    </source>
</evidence>
<feature type="domain" description="Histidine kinase" evidence="11">
    <location>
        <begin position="373"/>
        <end position="590"/>
    </location>
</feature>
<evidence type="ECO:0000259" key="12">
    <source>
        <dbReference type="PROSITE" id="PS50110"/>
    </source>
</evidence>
<organism evidence="13 14">
    <name type="scientific">Hungatella hathewayi WAL-18680</name>
    <dbReference type="NCBI Taxonomy" id="742737"/>
    <lineage>
        <taxon>Bacteria</taxon>
        <taxon>Bacillati</taxon>
        <taxon>Bacillota</taxon>
        <taxon>Clostridia</taxon>
        <taxon>Lachnospirales</taxon>
        <taxon>Lachnospiraceae</taxon>
        <taxon>Hungatella</taxon>
    </lineage>
</organism>
<dbReference type="InterPro" id="IPR004358">
    <property type="entry name" value="Sig_transdc_His_kin-like_C"/>
</dbReference>
<evidence type="ECO:0000256" key="10">
    <source>
        <dbReference type="SAM" id="Phobius"/>
    </source>
</evidence>
<dbReference type="PATRIC" id="fig|742737.3.peg.2363"/>
<evidence type="ECO:0000313" key="14">
    <source>
        <dbReference type="Proteomes" id="UP000005384"/>
    </source>
</evidence>
<dbReference type="Gene3D" id="3.40.50.2300">
    <property type="match status" value="1"/>
</dbReference>
<dbReference type="InterPro" id="IPR003661">
    <property type="entry name" value="HisK_dim/P_dom"/>
</dbReference>
<dbReference type="Pfam" id="PF00072">
    <property type="entry name" value="Response_reg"/>
    <property type="match status" value="1"/>
</dbReference>
<sequence>MGKKRQAARMTVWLFVGTAFLLVFFFFIYDYFQESLMKQEKDKIILLAETASGSLETYFEDKQRILDYYFDVGSLPLKAQSEKERHELLRTMAERFLERQEAYLTDLFYVTAKEAEQGGMDFIFQSQERKNLVMGRIMEQEKTKVAGWVLKDGGYKIYLLKPIITEDTAEGYMVAGIDLNVVYQEVLEPVQLGARGYCNLKDSSGFILMHPTAGEIGVDSVKGRIEKNPELDAAGIDRLVSNQLSGKSGCDIVNSYWWEEEEENKVQVKKMIAYTPAWIDGENFPVSLIVSYDELWEPVKRLVFYLMGAGTMILLLTGTAIFRIGRESKQMALLKTELEYERELRQAREELERHQEKTQQYDRLQTMGVLTGTIAHEFNNLMTPVMLYCDLLSDDRGRSDLDFKEDLEEIRTSAERCKELAGQLLSFGRQEREAYRSTCYDAVSAARSSLKMVRRLLPENIILVEEVENGPVFLFGNGGALNQIILNLCTNAFYAMKEEKKGTLTVRFFVEESAGVSYAVLVVSDTGCGIPKEELPHIYDTFYTTKPEGEGTGLGLSVVQRLTGKHGGKIQVESEPGKGTSFCLVFPVYSKPVEMLEEDHLNEWIRSPKSVILVDDRREVTRAMEKGLQNLGWEVKGYTWAPAAYEAMKQCEFQFDILLTDASMPELDGLELCRLVKSKNPVLMKIMMTGYTDQELEKAMEEGIVDAVLTKPVSIADLIRTLYRTAQKDLPEGTVI</sequence>
<dbReference type="InterPro" id="IPR005467">
    <property type="entry name" value="His_kinase_dom"/>
</dbReference>
<dbReference type="PROSITE" id="PS50109">
    <property type="entry name" value="HIS_KIN"/>
    <property type="match status" value="1"/>
</dbReference>
<dbReference type="SUPFAM" id="SSF52172">
    <property type="entry name" value="CheY-like"/>
    <property type="match status" value="1"/>
</dbReference>
<dbReference type="SMART" id="SM00388">
    <property type="entry name" value="HisKA"/>
    <property type="match status" value="1"/>
</dbReference>
<dbReference type="Pfam" id="PF00512">
    <property type="entry name" value="HisKA"/>
    <property type="match status" value="1"/>
</dbReference>
<feature type="domain" description="Response regulatory" evidence="12">
    <location>
        <begin position="610"/>
        <end position="726"/>
    </location>
</feature>
<dbReference type="Gene3D" id="1.10.287.130">
    <property type="match status" value="1"/>
</dbReference>
<name>G5IFR1_9FIRM</name>
<evidence type="ECO:0000313" key="13">
    <source>
        <dbReference type="EMBL" id="EHI59659.1"/>
    </source>
</evidence>
<dbReference type="Pfam" id="PF02518">
    <property type="entry name" value="HATPase_c"/>
    <property type="match status" value="1"/>
</dbReference>
<evidence type="ECO:0000256" key="4">
    <source>
        <dbReference type="ARBA" id="ARBA00022553"/>
    </source>
</evidence>
<dbReference type="InterPro" id="IPR001789">
    <property type="entry name" value="Sig_transdc_resp-reg_receiver"/>
</dbReference>
<feature type="coiled-coil region" evidence="9">
    <location>
        <begin position="330"/>
        <end position="364"/>
    </location>
</feature>
<keyword evidence="4 8" id="KW-0597">Phosphoprotein</keyword>
<keyword evidence="5" id="KW-0808">Transferase</keyword>
<dbReference type="CDD" id="cd00082">
    <property type="entry name" value="HisKA"/>
    <property type="match status" value="1"/>
</dbReference>
<dbReference type="InterPro" id="IPR011006">
    <property type="entry name" value="CheY-like_superfamily"/>
</dbReference>
<dbReference type="PANTHER" id="PTHR43547:SF2">
    <property type="entry name" value="HYBRID SIGNAL TRANSDUCTION HISTIDINE KINASE C"/>
    <property type="match status" value="1"/>
</dbReference>
<proteinExistence type="predicted"/>
<evidence type="ECO:0000256" key="6">
    <source>
        <dbReference type="ARBA" id="ARBA00023012"/>
    </source>
</evidence>
<dbReference type="EC" id="2.7.13.3" evidence="2"/>
<evidence type="ECO:0000256" key="7">
    <source>
        <dbReference type="ARBA" id="ARBA00024867"/>
    </source>
</evidence>
<comment type="catalytic activity">
    <reaction evidence="1">
        <text>ATP + protein L-histidine = ADP + protein N-phospho-L-histidine.</text>
        <dbReference type="EC" id="2.7.13.3"/>
    </reaction>
</comment>
<comment type="caution">
    <text evidence="13">The sequence shown here is derived from an EMBL/GenBank/DDBJ whole genome shotgun (WGS) entry which is preliminary data.</text>
</comment>
<dbReference type="Gene3D" id="3.30.565.10">
    <property type="entry name" value="Histidine kinase-like ATPase, C-terminal domain"/>
    <property type="match status" value="1"/>
</dbReference>
<feature type="transmembrane region" description="Helical" evidence="10">
    <location>
        <begin position="302"/>
        <end position="325"/>
    </location>
</feature>
<keyword evidence="10" id="KW-1133">Transmembrane helix</keyword>
<evidence type="ECO:0000259" key="11">
    <source>
        <dbReference type="PROSITE" id="PS50109"/>
    </source>
</evidence>
<evidence type="ECO:0000256" key="2">
    <source>
        <dbReference type="ARBA" id="ARBA00012438"/>
    </source>
</evidence>
<dbReference type="Proteomes" id="UP000005384">
    <property type="component" value="Unassembled WGS sequence"/>
</dbReference>
<protein>
    <recommendedName>
        <fullName evidence="3">Stage 0 sporulation protein A homolog</fullName>
        <ecNumber evidence="2">2.7.13.3</ecNumber>
    </recommendedName>
</protein>
<dbReference type="InterPro" id="IPR003594">
    <property type="entry name" value="HATPase_dom"/>
</dbReference>
<dbReference type="InterPro" id="IPR036097">
    <property type="entry name" value="HisK_dim/P_sf"/>
</dbReference>
<dbReference type="SUPFAM" id="SSF47384">
    <property type="entry name" value="Homodimeric domain of signal transducing histidine kinase"/>
    <property type="match status" value="1"/>
</dbReference>
<dbReference type="GO" id="GO:0000155">
    <property type="term" value="F:phosphorelay sensor kinase activity"/>
    <property type="evidence" value="ECO:0007669"/>
    <property type="project" value="InterPro"/>
</dbReference>
<dbReference type="InterPro" id="IPR036890">
    <property type="entry name" value="HATPase_C_sf"/>
</dbReference>
<dbReference type="SMART" id="SM00448">
    <property type="entry name" value="REC"/>
    <property type="match status" value="1"/>
</dbReference>
<keyword evidence="5" id="KW-0418">Kinase</keyword>
<dbReference type="HOGENOM" id="CLU_000445_114_21_9"/>